<dbReference type="Gene3D" id="3.40.190.10">
    <property type="entry name" value="Periplasmic binding protein-like II"/>
    <property type="match status" value="2"/>
</dbReference>
<dbReference type="PANTHER" id="PTHR30419">
    <property type="entry name" value="HTH-TYPE TRANSCRIPTIONAL REGULATOR YBHD"/>
    <property type="match status" value="1"/>
</dbReference>
<evidence type="ECO:0000256" key="3">
    <source>
        <dbReference type="ARBA" id="ARBA00023125"/>
    </source>
</evidence>
<comment type="caution">
    <text evidence="6">The sequence shown here is derived from an EMBL/GenBank/DDBJ whole genome shotgun (WGS) entry which is preliminary data.</text>
</comment>
<comment type="similarity">
    <text evidence="1">Belongs to the LysR transcriptional regulatory family.</text>
</comment>
<evidence type="ECO:0000313" key="6">
    <source>
        <dbReference type="EMBL" id="TVY99643.1"/>
    </source>
</evidence>
<dbReference type="EMBL" id="RPFW01000012">
    <property type="protein sequence ID" value="TVY99643.1"/>
    <property type="molecule type" value="Genomic_DNA"/>
</dbReference>
<gene>
    <name evidence="6" type="ORF">EAS64_40965</name>
</gene>
<evidence type="ECO:0000256" key="2">
    <source>
        <dbReference type="ARBA" id="ARBA00023015"/>
    </source>
</evidence>
<protein>
    <submittedName>
        <fullName evidence="6">LysR family transcriptional regulator</fullName>
    </submittedName>
</protein>
<evidence type="ECO:0000313" key="7">
    <source>
        <dbReference type="Proteomes" id="UP000460272"/>
    </source>
</evidence>
<dbReference type="PANTHER" id="PTHR30419:SF29">
    <property type="entry name" value="LYSR-FAMILY TRANSCRIPTIONAL REGULATOR"/>
    <property type="match status" value="1"/>
</dbReference>
<dbReference type="AlphaFoldDB" id="A0A6P2BNC2"/>
<keyword evidence="4" id="KW-0804">Transcription</keyword>
<keyword evidence="3" id="KW-0238">DNA-binding</keyword>
<organism evidence="6 7">
    <name type="scientific">Trebonia kvetii</name>
    <dbReference type="NCBI Taxonomy" id="2480626"/>
    <lineage>
        <taxon>Bacteria</taxon>
        <taxon>Bacillati</taxon>
        <taxon>Actinomycetota</taxon>
        <taxon>Actinomycetes</taxon>
        <taxon>Streptosporangiales</taxon>
        <taxon>Treboniaceae</taxon>
        <taxon>Trebonia</taxon>
    </lineage>
</organism>
<dbReference type="GO" id="GO:0005829">
    <property type="term" value="C:cytosol"/>
    <property type="evidence" value="ECO:0007669"/>
    <property type="project" value="TreeGrafter"/>
</dbReference>
<dbReference type="InterPro" id="IPR000847">
    <property type="entry name" value="LysR_HTH_N"/>
</dbReference>
<keyword evidence="2" id="KW-0805">Transcription regulation</keyword>
<dbReference type="Proteomes" id="UP000460272">
    <property type="component" value="Unassembled WGS sequence"/>
</dbReference>
<dbReference type="SUPFAM" id="SSF46785">
    <property type="entry name" value="Winged helix' DNA-binding domain"/>
    <property type="match status" value="1"/>
</dbReference>
<dbReference type="CDD" id="cd05466">
    <property type="entry name" value="PBP2_LTTR_substrate"/>
    <property type="match status" value="1"/>
</dbReference>
<dbReference type="InterPro" id="IPR036390">
    <property type="entry name" value="WH_DNA-bd_sf"/>
</dbReference>
<proteinExistence type="inferred from homology"/>
<reference evidence="6 7" key="1">
    <citation type="submission" date="2018-11" db="EMBL/GenBank/DDBJ databases">
        <title>Trebonia kvetii gen.nov., sp.nov., a novel acidophilic actinobacterium, and proposal of the new actinobacterial family Treboniaceae fam. nov.</title>
        <authorList>
            <person name="Rapoport D."/>
            <person name="Sagova-Mareckova M."/>
            <person name="Sedlacek I."/>
            <person name="Provaznik J."/>
            <person name="Kralova S."/>
            <person name="Pavlinic D."/>
            <person name="Benes V."/>
            <person name="Kopecky J."/>
        </authorList>
    </citation>
    <scope>NUCLEOTIDE SEQUENCE [LARGE SCALE GENOMIC DNA]</scope>
    <source>
        <strain evidence="6 7">15Tr583</strain>
    </source>
</reference>
<dbReference type="OrthoDB" id="4131546at2"/>
<accession>A0A6P2BNC2</accession>
<dbReference type="SUPFAM" id="SSF53850">
    <property type="entry name" value="Periplasmic binding protein-like II"/>
    <property type="match status" value="1"/>
</dbReference>
<dbReference type="Pfam" id="PF00126">
    <property type="entry name" value="HTH_1"/>
    <property type="match status" value="1"/>
</dbReference>
<feature type="domain" description="HTH lysR-type" evidence="5">
    <location>
        <begin position="1"/>
        <end position="56"/>
    </location>
</feature>
<dbReference type="PRINTS" id="PR00039">
    <property type="entry name" value="HTHLYSR"/>
</dbReference>
<dbReference type="InterPro" id="IPR050950">
    <property type="entry name" value="HTH-type_LysR_regulators"/>
</dbReference>
<dbReference type="GO" id="GO:0003700">
    <property type="term" value="F:DNA-binding transcription factor activity"/>
    <property type="evidence" value="ECO:0007669"/>
    <property type="project" value="InterPro"/>
</dbReference>
<dbReference type="GO" id="GO:0003677">
    <property type="term" value="F:DNA binding"/>
    <property type="evidence" value="ECO:0007669"/>
    <property type="project" value="UniProtKB-KW"/>
</dbReference>
<name>A0A6P2BNC2_9ACTN</name>
<dbReference type="RefSeq" id="WP_145862129.1">
    <property type="nucleotide sequence ID" value="NZ_RPFW01000012.1"/>
</dbReference>
<sequence>MEAQLLRTFVAVARLGSFSAAASELGYTQAAVSQQIAALENDLKTQLLNRRPVVPTEAGARLLEHAEPILLRLDAARADVTRMTSTPAATLIVGVTPLAGATTAPALAAALAELRERMPRLDISVRTGTRAAVAFGVARGELDIALTDGLTAPGDPLPELAPVAATGVSQAGVAVILPAGHPLAARRALRLPDLADSRWIEAEQVAPPLAEIRRLAGVDGFRPAFGYAGSDTLTLIRLAAAGHGLTLLPQPALSPEPAAWAGIIAVPVTAPRVVHRIELIHGTLRESSPAAELAAILSAR</sequence>
<dbReference type="InterPro" id="IPR005119">
    <property type="entry name" value="LysR_subst-bd"/>
</dbReference>
<dbReference type="InterPro" id="IPR036388">
    <property type="entry name" value="WH-like_DNA-bd_sf"/>
</dbReference>
<dbReference type="Pfam" id="PF03466">
    <property type="entry name" value="LysR_substrate"/>
    <property type="match status" value="1"/>
</dbReference>
<evidence type="ECO:0000256" key="4">
    <source>
        <dbReference type="ARBA" id="ARBA00023163"/>
    </source>
</evidence>
<dbReference type="Gene3D" id="1.10.10.10">
    <property type="entry name" value="Winged helix-like DNA-binding domain superfamily/Winged helix DNA-binding domain"/>
    <property type="match status" value="1"/>
</dbReference>
<keyword evidence="7" id="KW-1185">Reference proteome</keyword>
<dbReference type="PROSITE" id="PS50931">
    <property type="entry name" value="HTH_LYSR"/>
    <property type="match status" value="1"/>
</dbReference>
<evidence type="ECO:0000256" key="1">
    <source>
        <dbReference type="ARBA" id="ARBA00009437"/>
    </source>
</evidence>
<evidence type="ECO:0000259" key="5">
    <source>
        <dbReference type="PROSITE" id="PS50931"/>
    </source>
</evidence>
<dbReference type="FunFam" id="1.10.10.10:FF:000001">
    <property type="entry name" value="LysR family transcriptional regulator"/>
    <property type="match status" value="1"/>
</dbReference>